<feature type="region of interest" description="Disordered" evidence="1">
    <location>
        <begin position="532"/>
        <end position="590"/>
    </location>
</feature>
<feature type="region of interest" description="Disordered" evidence="1">
    <location>
        <begin position="989"/>
        <end position="1028"/>
    </location>
</feature>
<feature type="compositionally biased region" description="Polar residues" evidence="1">
    <location>
        <begin position="438"/>
        <end position="472"/>
    </location>
</feature>
<name>A0A1X6N781_9APHY</name>
<keyword evidence="3" id="KW-1185">Reference proteome</keyword>
<feature type="compositionally biased region" description="Polar residues" evidence="1">
    <location>
        <begin position="737"/>
        <end position="746"/>
    </location>
</feature>
<feature type="compositionally biased region" description="Pro residues" evidence="1">
    <location>
        <begin position="991"/>
        <end position="1005"/>
    </location>
</feature>
<evidence type="ECO:0000313" key="3">
    <source>
        <dbReference type="Proteomes" id="UP000194127"/>
    </source>
</evidence>
<feature type="region of interest" description="Disordered" evidence="1">
    <location>
        <begin position="1"/>
        <end position="165"/>
    </location>
</feature>
<feature type="compositionally biased region" description="Pro residues" evidence="1">
    <location>
        <begin position="714"/>
        <end position="724"/>
    </location>
</feature>
<reference evidence="2 3" key="1">
    <citation type="submission" date="2017-04" db="EMBL/GenBank/DDBJ databases">
        <title>Genome Sequence of the Model Brown-Rot Fungus Postia placenta SB12.</title>
        <authorList>
            <consortium name="DOE Joint Genome Institute"/>
            <person name="Gaskell J."/>
            <person name="Kersten P."/>
            <person name="Larrondo L.F."/>
            <person name="Canessa P."/>
            <person name="Martinez D."/>
            <person name="Hibbett D."/>
            <person name="Schmoll M."/>
            <person name="Kubicek C.P."/>
            <person name="Martinez A.T."/>
            <person name="Yadav J."/>
            <person name="Master E."/>
            <person name="Magnuson J.K."/>
            <person name="James T."/>
            <person name="Yaver D."/>
            <person name="Berka R."/>
            <person name="Labutti K."/>
            <person name="Lipzen A."/>
            <person name="Aerts A."/>
            <person name="Barry K."/>
            <person name="Henrissat B."/>
            <person name="Blanchette R."/>
            <person name="Grigoriev I."/>
            <person name="Cullen D."/>
        </authorList>
    </citation>
    <scope>NUCLEOTIDE SEQUENCE [LARGE SCALE GENOMIC DNA]</scope>
    <source>
        <strain evidence="2 3">MAD-698-R-SB12</strain>
    </source>
</reference>
<feature type="compositionally biased region" description="Polar residues" evidence="1">
    <location>
        <begin position="77"/>
        <end position="101"/>
    </location>
</feature>
<feature type="compositionally biased region" description="Low complexity" evidence="1">
    <location>
        <begin position="547"/>
        <end position="558"/>
    </location>
</feature>
<dbReference type="AlphaFoldDB" id="A0A1X6N781"/>
<sequence length="1191" mass="123767">MDDLYANAWSDPPDPPLAGLKPSASSGSSWVSPRLPDLDEEADLAAPSWSTGADIRWSEPSDNTGFSWSQAEPDLAWSTTNKYESIQIGQSPSVQTEQETPSFPLEEERACTPSPPPSPCSPSPGTPASVTASPERINIIAVSLQSPEFDPPPTSADLDGGFGTFESAIVPDEETAVALETTDVTADAWGTAWAASEGTETNTAAQQADEWEVAKQQKAKRDRRVPPESLATILGECEQFIREAWPAPESDPSKKDDWRSSTNGGMEAVEGLDSFIQTFLPPLSLQPPVQFGKTTVAKRVATSVRLTKNMAVTKGSPMSHYLAAKGSTAWEAAVKQRKEVAEDDIVPSGWRILEKEPASGAAAETAKEKKPAGRLFSFWGRRESGITHSRTPSSKDAEENAAVGSAKGAGDPPSHSRRPSQDSVRSSMRSSVDTVTSPVQTAASSVSSLPTTVASTASLSGPASSATASQIPSYADAPEPHVDPSEAPQPAPSAVSRFLNRFSRRRSAMGSGSPRNSLALSSEDLEFLSDIVPSASDENESDHDGGANAKALAAILKPPSLPPILPPPPAPSRSATTSSNSPASAGSNIESPIASLDSFFNALESGASGAAGLSDSPHSSALPMQPTLAAPTLKPSRPSTPSVPAIPTPSSKRDTRPSSPSPLSVTSAKQSSAPFYLPSPPSSRSQTPVSVPTPAGPSMNQDNKSRSGSFRENAPPPLLPPPRPSSSTYMRQRPAETENQPDTPTSGMPLAQLYPNARMVSSQTTGGVDAGRRPTPTPAFSLPPPPSVRSQSEAHLPPPLAPPPMASVQSAPPKRPASLPLTSFDDDDDEFTDFLSSATVPVQSKPIMPARPSMSRKATPTAIPKASNAAGPALTLPIPGTSPPARRPATSAAQTFATASDPFGDDDFSDFHFSSATSLHPPQSALSFDSPSFSDFSASTSATLLHAQSETSPVFESPAPDDSFSSEQSFLTPARPSGFDVNAISPVLRTPSPPRPISKMPPPFSLPLSAAAAEQDSQRPRAGSNARLNKAASHLHALNLVERAAQRPGRWPAPPSPLPKIPGPIPGPPSAASSAHVDLLGDDGSPGRPSAPEMSMSLSSPAVVGSRQAAASNGAMSGLGFGNISIRPTPMSHSQSLQGSLFGIPQSVSSAGAMQSIPLAPRPTTLAPSSSQSSSKTGGLSAQDLLFFEGL</sequence>
<feature type="compositionally biased region" description="Low complexity" evidence="1">
    <location>
        <begin position="572"/>
        <end position="585"/>
    </location>
</feature>
<feature type="compositionally biased region" description="Polar residues" evidence="1">
    <location>
        <begin position="698"/>
        <end position="710"/>
    </location>
</feature>
<evidence type="ECO:0000256" key="1">
    <source>
        <dbReference type="SAM" id="MobiDB-lite"/>
    </source>
</evidence>
<feature type="compositionally biased region" description="Pro residues" evidence="1">
    <location>
        <begin position="113"/>
        <end position="125"/>
    </location>
</feature>
<dbReference type="RefSeq" id="XP_024341057.1">
    <property type="nucleotide sequence ID" value="XM_024481960.1"/>
</dbReference>
<dbReference type="GeneID" id="36326910"/>
<feature type="compositionally biased region" description="Pro residues" evidence="1">
    <location>
        <begin position="796"/>
        <end position="805"/>
    </location>
</feature>
<evidence type="ECO:0000313" key="2">
    <source>
        <dbReference type="EMBL" id="OSX64263.1"/>
    </source>
</evidence>
<feature type="compositionally biased region" description="Polar residues" evidence="1">
    <location>
        <begin position="657"/>
        <end position="673"/>
    </location>
</feature>
<dbReference type="STRING" id="670580.A0A1X6N781"/>
<protein>
    <submittedName>
        <fullName evidence="2">Uncharacterized protein</fullName>
    </submittedName>
</protein>
<feature type="compositionally biased region" description="Polar residues" evidence="1">
    <location>
        <begin position="60"/>
        <end position="70"/>
    </location>
</feature>
<accession>A0A1X6N781</accession>
<dbReference type="OrthoDB" id="3262497at2759"/>
<feature type="compositionally biased region" description="Pro residues" evidence="1">
    <location>
        <begin position="1051"/>
        <end position="1069"/>
    </location>
</feature>
<feature type="region of interest" description="Disordered" evidence="1">
    <location>
        <begin position="356"/>
        <end position="494"/>
    </location>
</feature>
<feature type="compositionally biased region" description="Low complexity" evidence="1">
    <location>
        <begin position="23"/>
        <end position="32"/>
    </location>
</feature>
<proteinExistence type="predicted"/>
<feature type="region of interest" description="Disordered" evidence="1">
    <location>
        <begin position="1153"/>
        <end position="1179"/>
    </location>
</feature>
<dbReference type="Proteomes" id="UP000194127">
    <property type="component" value="Unassembled WGS sequence"/>
</dbReference>
<feature type="compositionally biased region" description="Low complexity" evidence="1">
    <location>
        <begin position="421"/>
        <end position="437"/>
    </location>
</feature>
<feature type="compositionally biased region" description="Pro residues" evidence="1">
    <location>
        <begin position="775"/>
        <end position="787"/>
    </location>
</feature>
<dbReference type="EMBL" id="KZ110594">
    <property type="protein sequence ID" value="OSX64263.1"/>
    <property type="molecule type" value="Genomic_DNA"/>
</dbReference>
<feature type="region of interest" description="Disordered" evidence="1">
    <location>
        <begin position="949"/>
        <end position="976"/>
    </location>
</feature>
<gene>
    <name evidence="2" type="ORF">POSPLADRAFT_1065524</name>
</gene>
<feature type="compositionally biased region" description="Pro residues" evidence="1">
    <location>
        <begin position="559"/>
        <end position="571"/>
    </location>
</feature>
<organism evidence="2 3">
    <name type="scientific">Postia placenta MAD-698-R-SB12</name>
    <dbReference type="NCBI Taxonomy" id="670580"/>
    <lineage>
        <taxon>Eukaryota</taxon>
        <taxon>Fungi</taxon>
        <taxon>Dikarya</taxon>
        <taxon>Basidiomycota</taxon>
        <taxon>Agaricomycotina</taxon>
        <taxon>Agaricomycetes</taxon>
        <taxon>Polyporales</taxon>
        <taxon>Adustoporiaceae</taxon>
        <taxon>Rhodonia</taxon>
    </lineage>
</organism>
<feature type="region of interest" description="Disordered" evidence="1">
    <location>
        <begin position="1046"/>
        <end position="1102"/>
    </location>
</feature>
<feature type="region of interest" description="Disordered" evidence="1">
    <location>
        <begin position="607"/>
        <end position="838"/>
    </location>
</feature>